<keyword evidence="16" id="KW-1185">Reference proteome</keyword>
<dbReference type="FunFam" id="2.60.40.60:FF:000262">
    <property type="entry name" value="protocadherin-23 isoform X2"/>
    <property type="match status" value="1"/>
</dbReference>
<dbReference type="Pfam" id="PF00028">
    <property type="entry name" value="Cadherin"/>
    <property type="match status" value="13"/>
</dbReference>
<feature type="domain" description="Cadherin" evidence="14">
    <location>
        <begin position="638"/>
        <end position="739"/>
    </location>
</feature>
<evidence type="ECO:0000256" key="2">
    <source>
        <dbReference type="ARBA" id="ARBA00022475"/>
    </source>
</evidence>
<dbReference type="EMBL" id="BTSX01000003">
    <property type="protein sequence ID" value="GMS89909.1"/>
    <property type="molecule type" value="Genomic_DNA"/>
</dbReference>
<name>A0AAV5T885_9BILA</name>
<evidence type="ECO:0000313" key="16">
    <source>
        <dbReference type="Proteomes" id="UP001432027"/>
    </source>
</evidence>
<keyword evidence="5" id="KW-0677">Repeat</keyword>
<feature type="domain" description="Cadherin" evidence="14">
    <location>
        <begin position="333"/>
        <end position="432"/>
    </location>
</feature>
<feature type="domain" description="Cadherin" evidence="14">
    <location>
        <begin position="2199"/>
        <end position="2413"/>
    </location>
</feature>
<comment type="subcellular location">
    <subcellularLocation>
        <location evidence="1">Cell membrane</location>
        <topology evidence="1">Single-pass type I membrane protein</topology>
    </subcellularLocation>
</comment>
<feature type="domain" description="Cadherin" evidence="14">
    <location>
        <begin position="1801"/>
        <end position="1901"/>
    </location>
</feature>
<comment type="caution">
    <text evidence="15">The sequence shown here is derived from an EMBL/GenBank/DDBJ whole genome shotgun (WGS) entry which is preliminary data.</text>
</comment>
<dbReference type="Proteomes" id="UP001432027">
    <property type="component" value="Unassembled WGS sequence"/>
</dbReference>
<feature type="domain" description="Cadherin" evidence="14">
    <location>
        <begin position="839"/>
        <end position="943"/>
    </location>
</feature>
<dbReference type="PANTHER" id="PTHR24026:SF133">
    <property type="entry name" value="CADHERIN-RELATED FAMILY MEMBER 2"/>
    <property type="match status" value="1"/>
</dbReference>
<keyword evidence="2" id="KW-1003">Cell membrane</keyword>
<organism evidence="15 16">
    <name type="scientific">Pristionchus entomophagus</name>
    <dbReference type="NCBI Taxonomy" id="358040"/>
    <lineage>
        <taxon>Eukaryota</taxon>
        <taxon>Metazoa</taxon>
        <taxon>Ecdysozoa</taxon>
        <taxon>Nematoda</taxon>
        <taxon>Chromadorea</taxon>
        <taxon>Rhabditida</taxon>
        <taxon>Rhabditina</taxon>
        <taxon>Diplogasteromorpha</taxon>
        <taxon>Diplogasteroidea</taxon>
        <taxon>Neodiplogasteridae</taxon>
        <taxon>Pristionchus</taxon>
    </lineage>
</organism>
<feature type="domain" description="Cadherin" evidence="14">
    <location>
        <begin position="1901"/>
        <end position="1998"/>
    </location>
</feature>
<evidence type="ECO:0000256" key="8">
    <source>
        <dbReference type="ARBA" id="ARBA00023136"/>
    </source>
</evidence>
<dbReference type="GO" id="GO:0007156">
    <property type="term" value="P:homophilic cell adhesion via plasma membrane adhesion molecules"/>
    <property type="evidence" value="ECO:0007669"/>
    <property type="project" value="InterPro"/>
</dbReference>
<feature type="domain" description="Cadherin" evidence="14">
    <location>
        <begin position="741"/>
        <end position="838"/>
    </location>
</feature>
<evidence type="ECO:0000256" key="5">
    <source>
        <dbReference type="ARBA" id="ARBA00022737"/>
    </source>
</evidence>
<proteinExistence type="predicted"/>
<dbReference type="GO" id="GO:0005509">
    <property type="term" value="F:calcium ion binding"/>
    <property type="evidence" value="ECO:0007669"/>
    <property type="project" value="UniProtKB-UniRule"/>
</dbReference>
<evidence type="ECO:0000256" key="9">
    <source>
        <dbReference type="ARBA" id="ARBA00023180"/>
    </source>
</evidence>
<keyword evidence="8 12" id="KW-0472">Membrane</keyword>
<dbReference type="GO" id="GO:0005886">
    <property type="term" value="C:plasma membrane"/>
    <property type="evidence" value="ECO:0007669"/>
    <property type="project" value="UniProtKB-SubCell"/>
</dbReference>
<evidence type="ECO:0000256" key="1">
    <source>
        <dbReference type="ARBA" id="ARBA00004251"/>
    </source>
</evidence>
<feature type="signal peptide" evidence="13">
    <location>
        <begin position="1"/>
        <end position="15"/>
    </location>
</feature>
<dbReference type="CDD" id="cd11304">
    <property type="entry name" value="Cadherin_repeat"/>
    <property type="match status" value="21"/>
</dbReference>
<dbReference type="FunFam" id="2.60.40.60:FF:000020">
    <property type="entry name" value="Dachsous cadherin-related 1b"/>
    <property type="match status" value="2"/>
</dbReference>
<feature type="domain" description="Cadherin" evidence="14">
    <location>
        <begin position="451"/>
        <end position="534"/>
    </location>
</feature>
<keyword evidence="7 12" id="KW-1133">Transmembrane helix</keyword>
<dbReference type="SUPFAM" id="SSF49313">
    <property type="entry name" value="Cadherin-like"/>
    <property type="match status" value="20"/>
</dbReference>
<evidence type="ECO:0000256" key="6">
    <source>
        <dbReference type="ARBA" id="ARBA00022837"/>
    </source>
</evidence>
<evidence type="ECO:0000256" key="11">
    <source>
        <dbReference type="SAM" id="MobiDB-lite"/>
    </source>
</evidence>
<feature type="domain" description="Cadherin" evidence="14">
    <location>
        <begin position="1338"/>
        <end position="1436"/>
    </location>
</feature>
<dbReference type="SMART" id="SM00112">
    <property type="entry name" value="CA"/>
    <property type="match status" value="21"/>
</dbReference>
<feature type="domain" description="Cadherin" evidence="14">
    <location>
        <begin position="111"/>
        <end position="221"/>
    </location>
</feature>
<evidence type="ECO:0000256" key="4">
    <source>
        <dbReference type="ARBA" id="ARBA00022729"/>
    </source>
</evidence>
<evidence type="ECO:0000259" key="14">
    <source>
        <dbReference type="PROSITE" id="PS50268"/>
    </source>
</evidence>
<feature type="domain" description="Cadherin" evidence="14">
    <location>
        <begin position="2414"/>
        <end position="2520"/>
    </location>
</feature>
<feature type="domain" description="Cadherin" evidence="14">
    <location>
        <begin position="1653"/>
        <end position="1718"/>
    </location>
</feature>
<gene>
    <name evidence="15" type="ORF">PENTCL1PPCAC_12084</name>
</gene>
<feature type="chain" id="PRO_5043461897" description="Cadherin domain-containing protein" evidence="13">
    <location>
        <begin position="16"/>
        <end position="2727"/>
    </location>
</feature>
<protein>
    <recommendedName>
        <fullName evidence="14">Cadherin domain-containing protein</fullName>
    </recommendedName>
</protein>
<feature type="non-terminal residue" evidence="15">
    <location>
        <position position="2727"/>
    </location>
</feature>
<dbReference type="FunFam" id="2.60.40.60:FF:000007">
    <property type="entry name" value="Protocadherin alpha 2"/>
    <property type="match status" value="1"/>
</dbReference>
<keyword evidence="6 10" id="KW-0106">Calcium</keyword>
<dbReference type="InterPro" id="IPR015919">
    <property type="entry name" value="Cadherin-like_sf"/>
</dbReference>
<feature type="domain" description="Cadherin" evidence="14">
    <location>
        <begin position="222"/>
        <end position="326"/>
    </location>
</feature>
<feature type="region of interest" description="Disordered" evidence="11">
    <location>
        <begin position="2567"/>
        <end position="2589"/>
    </location>
</feature>
<dbReference type="InterPro" id="IPR002126">
    <property type="entry name" value="Cadherin-like_dom"/>
</dbReference>
<reference evidence="15" key="1">
    <citation type="submission" date="2023-10" db="EMBL/GenBank/DDBJ databases">
        <title>Genome assembly of Pristionchus species.</title>
        <authorList>
            <person name="Yoshida K."/>
            <person name="Sommer R.J."/>
        </authorList>
    </citation>
    <scope>NUCLEOTIDE SEQUENCE</scope>
    <source>
        <strain evidence="15">RS0144</strain>
    </source>
</reference>
<dbReference type="Gene3D" id="2.60.40.60">
    <property type="entry name" value="Cadherins"/>
    <property type="match status" value="21"/>
</dbReference>
<evidence type="ECO:0000256" key="13">
    <source>
        <dbReference type="SAM" id="SignalP"/>
    </source>
</evidence>
<dbReference type="PANTHER" id="PTHR24026">
    <property type="entry name" value="FAT ATYPICAL CADHERIN-RELATED"/>
    <property type="match status" value="1"/>
</dbReference>
<dbReference type="PROSITE" id="PS50268">
    <property type="entry name" value="CADHERIN_2"/>
    <property type="match status" value="19"/>
</dbReference>
<evidence type="ECO:0000256" key="12">
    <source>
        <dbReference type="SAM" id="Phobius"/>
    </source>
</evidence>
<feature type="domain" description="Cadherin" evidence="14">
    <location>
        <begin position="35"/>
        <end position="110"/>
    </location>
</feature>
<evidence type="ECO:0000256" key="10">
    <source>
        <dbReference type="PROSITE-ProRule" id="PRU00043"/>
    </source>
</evidence>
<evidence type="ECO:0000313" key="15">
    <source>
        <dbReference type="EMBL" id="GMS89909.1"/>
    </source>
</evidence>
<evidence type="ECO:0000256" key="3">
    <source>
        <dbReference type="ARBA" id="ARBA00022692"/>
    </source>
</evidence>
<feature type="domain" description="Cadherin" evidence="14">
    <location>
        <begin position="1999"/>
        <end position="2199"/>
    </location>
</feature>
<feature type="domain" description="Cadherin" evidence="14">
    <location>
        <begin position="530"/>
        <end position="637"/>
    </location>
</feature>
<keyword evidence="3 12" id="KW-0812">Transmembrane</keyword>
<sequence length="2727" mass="296892">MILPLLLFLFVGLDAGVVFNVSEDAPKQHLIGYIADPSASTEVTYLIVYPDNATEKAIFVDERTGAIRVADELDFESRARFDILGVPLNGGEGVQITINVIDVNDNSPVFTPDFLQLDISEVARKGSLFHLPTATDADSPPFDIQSYSILRGNVNNVFRLQTSKVEGELVTKLQLNGQLDREYRESYELIVEAKDGGEPPRSAQLTVRVLVKDVNDNAPKFAQTNYSVTINANVSTHTPVLNLTATDLDEGINARISYRLANVRSEHSSPFSLHPNGSLFVAASSAAAPLAGTYDLVVVAADGGSPPLEGTAFVNVNVQTPDEPVNHFDIIWLTDHAEAALAENITLGAIVARLSVSPPDPRIHLEMSGCVSLCIRETDTLHVYLLSVCAPFDRETTAEYQLMFSLKREQTTVLDHPITLQIRDVNDNAPSWASPSVNIRLNRSRDDAVDLSATDADAGDNARISYSIEGSNAVIIDSESGRVRLADKGCSPSPFISFSVVARDHGRPSLSSTLAVRAEIPAAASSVRCALPLYETTVREDLQHGSCILEVSTWSEDGWCGSSPSKVRFALKGDAEGLFTVDQKSGQICIKKALDFERARLHELSVELIDDGARGEPSDACRVSVRVEDVNDNAPLFSPLLYKMNLRESESLAGMPLLRVSATDLDEGAYGEVRYKLVSTSEGLFHLNFTTGELSSKQRLTVGLYRMEVVAVDGGEKESIETAMVEIRVLPHGAQLPRFVTRSPLVVETSEDILPGIEIGKVEAVGNSPIHYSFYSGDPSHFFAIDGETGKITVVKYLDADANDAVLLNVQASLSGGENAYTQVLIKIEDHNDNAPSFPADSVTVRVREDHPMEKPFYVVTARDKDSGKNGHLTYSLLSSLPSGPFAVHPLTGHLRLTAPIDYETAKLYRVLVKATDGGIPSRSANQTIVVQVIDVNDNAPIFEKAIYTAAIVENSAVMTKVIRVKANDVDSGLGGRVEYSLSGPDSSLFSIDPRTGDVYTRKELDREEREEYAMNVTAMDKGTPSHSTSSTLRITVADVNDNAPSCSSVVPITVSATADARKSIGTIVAHDADAGANGTLTYRTQQHNALFLVRATGEVFVRRSLQREEGQRVSLPVLVSDGGSPAKSTLCLISIIISSGEPAIAIEGELNRDVILPDECPSLPCPVIRINASGVVRWRLQSSDISSSLSISQSGIVSQSSPLSTHFVRILHVVMEDKNGRQKTLNLRVHPPKLRKSSGRVVRVPTSTPIGSLVASFGDEKEKEEASSVYYEFMNKTDIFELDSSTGSLYVITPLQPISGSVQSLVVKRNNLENQTVFNEAIWVEIEGDLPVRPFFAEQIVRKSVLETAETGLIIHRLSATASDEGAGLILYRILEEDGCFSCDPATGEIAVATSLEAYAGREILLNAVADIDGIEATSVLVVTVQDVNNHQPVFVSSPLIRLREDAPSSSSAFHHVVAVDEDEGVNGRVTYSIVGESEQFEIHPETGALSLLTRLSSDAWVTVRATDGGSPSLHSDQPLHVVVEKAKWRFFDKPSQTIRVLSAQPKHALITFPSQKDVTLLLLPRTAPFSVVEGELKARGQLTESKYSLTAFVESPSGNTDWMLLTIDVGEEERVLPKIASMSCQSVTIPENQKIDGFKQVVAVSRGFNGTFHIKGGNEGGQFSIDAHSGLLSCEELDRERKKEHLLVVGLKDELNSDSCTIRVRVRDENDNPPVLLSKHREIVLRDGEEGAVMATVLQMERDGRIILARNIPYTAREWPIKIRLFDHGASQSLESIWELTVKDERKRKDGETLKPSFLRPAYSGIVEEGRPAGVQVLTVSTTADRNAPMTYSIVQGNVDLAFEIDSHGLITTVQELDREIRTSYDLTVIATSPSLSSVTLSSLVTVTVLNLNDNPPTVQTPPRRKLSEATAPGTFVSTITATDIDEDAILTFTLDPPSDAFAIDRYSGVIHTTATLDYEKERNIELPVIVSDGLHPVRTILSVSVLDDNDNPPVFSAPLYDFVVPQTLGRNSVIGHITATDADSDEKTHIEYTLVSPDPLPFKLDSKSGQLTAIDPSLLRSSHLFSVAATDNGSPPRRALAAVRVRAASGIAHAPGFRQNSYRFTIVENAPAWSLLGNISIASTPMRYRLADPSASASFFISDAGLLFTKVPLDREVIATHRFRVDAGDSWHDLSANSSTSITVEVLDENDNSPRFETINPIVITEEMQRGDVIQRLIASDPDSAENGSVSYRIVAGNDYSVFTLDETSGALKFNEWSDVQLLSPSSSPFSWKMVIVAEDGGRPARSQMQTVHVQVAASSWRGAAPFFPLPVYNVFVPESAHVGMVVLKSRPISRVGVKLDGPTFALHDNDGGKFTINAQNGIISLVTPLDYETRQQFTFTLSVTDAHSRSAVSTVIVHVLPVDEFAPVFSKSAYTFMIPADASVGSSIGFVQASDADEGRDGRVTYRLSRVGGNRVKGQMVDIDSETGEITSRGRMEKGANRTLEQVTIIASSGPLQQASTIVFLEMGDLPSRPSLHHSMIRTSTLVIGLIILIFLTLLILLVVCVCLRVYSIKRDAASSHRVNIERESPTFAPPPPHSMRSIDPNRHSVRDLLSNRSQPDSGIDPDNCSINSSITEYLASIGVAPLPTSALQNRFHNQRREPETEDDRIVNDLIYAPISEILTPGPLNLSRNPHYLDAAALPVSSSFMSFRRHSPPTFQPLATLLQQMEGPDETKRDYVQIT</sequence>
<dbReference type="InterPro" id="IPR020894">
    <property type="entry name" value="Cadherin_CS"/>
</dbReference>
<evidence type="ECO:0000256" key="7">
    <source>
        <dbReference type="ARBA" id="ARBA00022989"/>
    </source>
</evidence>
<dbReference type="PROSITE" id="PS00232">
    <property type="entry name" value="CADHERIN_1"/>
    <property type="match status" value="8"/>
</dbReference>
<keyword evidence="9" id="KW-0325">Glycoprotein</keyword>
<dbReference type="GO" id="GO:0007411">
    <property type="term" value="P:axon guidance"/>
    <property type="evidence" value="ECO:0007669"/>
    <property type="project" value="UniProtKB-ARBA"/>
</dbReference>
<keyword evidence="4 13" id="KW-0732">Signal</keyword>
<feature type="domain" description="Cadherin" evidence="14">
    <location>
        <begin position="1047"/>
        <end position="1164"/>
    </location>
</feature>
<feature type="domain" description="Cadherin" evidence="14">
    <location>
        <begin position="1436"/>
        <end position="1538"/>
    </location>
</feature>
<dbReference type="PRINTS" id="PR00205">
    <property type="entry name" value="CADHERIN"/>
</dbReference>
<accession>A0AAV5T885</accession>
<feature type="domain" description="Cadherin" evidence="14">
    <location>
        <begin position="944"/>
        <end position="1047"/>
    </location>
</feature>
<feature type="transmembrane region" description="Helical" evidence="12">
    <location>
        <begin position="2530"/>
        <end position="2555"/>
    </location>
</feature>